<evidence type="ECO:0008006" key="3">
    <source>
        <dbReference type="Google" id="ProtNLM"/>
    </source>
</evidence>
<dbReference type="PANTHER" id="PTHR47331">
    <property type="entry name" value="PHD-TYPE DOMAIN-CONTAINING PROTEIN"/>
    <property type="match status" value="1"/>
</dbReference>
<dbReference type="Gene3D" id="2.40.70.10">
    <property type="entry name" value="Acid Proteases"/>
    <property type="match status" value="1"/>
</dbReference>
<organism evidence="1 2">
    <name type="scientific">Aromia moschata</name>
    <dbReference type="NCBI Taxonomy" id="1265417"/>
    <lineage>
        <taxon>Eukaryota</taxon>
        <taxon>Metazoa</taxon>
        <taxon>Ecdysozoa</taxon>
        <taxon>Arthropoda</taxon>
        <taxon>Hexapoda</taxon>
        <taxon>Insecta</taxon>
        <taxon>Pterygota</taxon>
        <taxon>Neoptera</taxon>
        <taxon>Endopterygota</taxon>
        <taxon>Coleoptera</taxon>
        <taxon>Polyphaga</taxon>
        <taxon>Cucujiformia</taxon>
        <taxon>Chrysomeloidea</taxon>
        <taxon>Cerambycidae</taxon>
        <taxon>Cerambycinae</taxon>
        <taxon>Callichromatini</taxon>
        <taxon>Aromia</taxon>
    </lineage>
</organism>
<comment type="caution">
    <text evidence="1">The sequence shown here is derived from an EMBL/GenBank/DDBJ whole genome shotgun (WGS) entry which is preliminary data.</text>
</comment>
<reference evidence="1" key="1">
    <citation type="journal article" date="2023" name="Insect Mol. Biol.">
        <title>Genome sequencing provides insights into the evolution of gene families encoding plant cell wall-degrading enzymes in longhorned beetles.</title>
        <authorList>
            <person name="Shin N.R."/>
            <person name="Okamura Y."/>
            <person name="Kirsch R."/>
            <person name="Pauchet Y."/>
        </authorList>
    </citation>
    <scope>NUCLEOTIDE SEQUENCE</scope>
    <source>
        <strain evidence="1">AMC_N1</strain>
    </source>
</reference>
<gene>
    <name evidence="1" type="ORF">NQ318_002362</name>
</gene>
<name>A0AAV8YG46_9CUCU</name>
<dbReference type="Proteomes" id="UP001162162">
    <property type="component" value="Unassembled WGS sequence"/>
</dbReference>
<protein>
    <recommendedName>
        <fullName evidence="3">Peptidase aspartic putative domain-containing protein</fullName>
    </recommendedName>
</protein>
<dbReference type="Pfam" id="PF05380">
    <property type="entry name" value="Peptidase_A17"/>
    <property type="match status" value="1"/>
</dbReference>
<proteinExistence type="predicted"/>
<dbReference type="AlphaFoldDB" id="A0AAV8YG46"/>
<evidence type="ECO:0000313" key="2">
    <source>
        <dbReference type="Proteomes" id="UP001162162"/>
    </source>
</evidence>
<keyword evidence="2" id="KW-1185">Reference proteome</keyword>
<evidence type="ECO:0000313" key="1">
    <source>
        <dbReference type="EMBL" id="KAJ8949955.1"/>
    </source>
</evidence>
<dbReference type="InterPro" id="IPR008042">
    <property type="entry name" value="Retrotrans_Pao"/>
</dbReference>
<accession>A0AAV8YG46</accession>
<dbReference type="InterPro" id="IPR021109">
    <property type="entry name" value="Peptidase_aspartic_dom_sf"/>
</dbReference>
<sequence>MNDDKSIVLWPIAIVIVIDDLGNKYRCRALLDSASERNYVTEEFTSNLNIDRLACDWRVSGVSGVSTRVKDTMCLTVQSRVSDFKFSASFGIMRDITGHTPRCEFDLKSLKWPRHIALADPTFNKVGKIDMLLGTEIFAKTLKKGIIDLGTGQPVLQNTEFGWVVHGAISCNALTAQLVTRMTLCPNIEELLDEGSIVWNPVSDSFEIAIGDSTVSDEGNTKRAVLSCIARIFDPLGFTGPTTARSKIVMQDIWKEKLEWDQQIPSHILKVWLPFKNQLLLFRDLSISRLISCENAISIQLHGFSDASMKAYGAVIFLLSEDKEGNVRIQVHHIAAAILNFSNLTRFLISDPKNIRE</sequence>
<dbReference type="EMBL" id="JAPWTK010000106">
    <property type="protein sequence ID" value="KAJ8949955.1"/>
    <property type="molecule type" value="Genomic_DNA"/>
</dbReference>